<dbReference type="Proteomes" id="UP001362999">
    <property type="component" value="Unassembled WGS sequence"/>
</dbReference>
<evidence type="ECO:0000313" key="2">
    <source>
        <dbReference type="Proteomes" id="UP001362999"/>
    </source>
</evidence>
<name>A0AAV9ZEB3_9AGAR</name>
<dbReference type="EMBL" id="JAWWNJ010000161">
    <property type="protein sequence ID" value="KAK6978193.1"/>
    <property type="molecule type" value="Genomic_DNA"/>
</dbReference>
<evidence type="ECO:0000313" key="1">
    <source>
        <dbReference type="EMBL" id="KAK6978193.1"/>
    </source>
</evidence>
<dbReference type="AlphaFoldDB" id="A0AAV9ZEB3"/>
<comment type="caution">
    <text evidence="1">The sequence shown here is derived from an EMBL/GenBank/DDBJ whole genome shotgun (WGS) entry which is preliminary data.</text>
</comment>
<reference evidence="1 2" key="1">
    <citation type="journal article" date="2024" name="J Genomics">
        <title>Draft genome sequencing and assembly of Favolaschia claudopus CIRM-BRFM 2984 isolated from oak limbs.</title>
        <authorList>
            <person name="Navarro D."/>
            <person name="Drula E."/>
            <person name="Chaduli D."/>
            <person name="Cazenave R."/>
            <person name="Ahrendt S."/>
            <person name="Wang J."/>
            <person name="Lipzen A."/>
            <person name="Daum C."/>
            <person name="Barry K."/>
            <person name="Grigoriev I.V."/>
            <person name="Favel A."/>
            <person name="Rosso M.N."/>
            <person name="Martin F."/>
        </authorList>
    </citation>
    <scope>NUCLEOTIDE SEQUENCE [LARGE SCALE GENOMIC DNA]</scope>
    <source>
        <strain evidence="1 2">CIRM-BRFM 2984</strain>
    </source>
</reference>
<protein>
    <submittedName>
        <fullName evidence="1">Uncharacterized protein</fullName>
    </submittedName>
</protein>
<organism evidence="1 2">
    <name type="scientific">Favolaschia claudopus</name>
    <dbReference type="NCBI Taxonomy" id="2862362"/>
    <lineage>
        <taxon>Eukaryota</taxon>
        <taxon>Fungi</taxon>
        <taxon>Dikarya</taxon>
        <taxon>Basidiomycota</taxon>
        <taxon>Agaricomycotina</taxon>
        <taxon>Agaricomycetes</taxon>
        <taxon>Agaricomycetidae</taxon>
        <taxon>Agaricales</taxon>
        <taxon>Marasmiineae</taxon>
        <taxon>Mycenaceae</taxon>
        <taxon>Favolaschia</taxon>
    </lineage>
</organism>
<accession>A0AAV9ZEB3</accession>
<proteinExistence type="predicted"/>
<sequence length="231" mass="26743">MSILTSEAKTRYPRLNSKDVKTGMLFVATCERLKYVQFCPPNFAHKLYSWRNWARHQEKLKLRQRPPETAIAPHRRQRRHSGGPSYIETWVHRDQIHRHPELVKVAIVIALIVLKVVKVAQSEHNKNAKQFIYCKNKHYYMYITGSLTPGKGEWILRQIGRAGEGGKEACNVLGIKQGEARHVKKFRGECIERRGVSSWKHGRADGELEEMNLTRAGLWVAWIRGGGVKRR</sequence>
<gene>
    <name evidence="1" type="ORF">R3P38DRAFT_3376880</name>
</gene>
<keyword evidence="2" id="KW-1185">Reference proteome</keyword>